<name>A0ABP4EZG8_9ACTN</name>
<evidence type="ECO:0000313" key="3">
    <source>
        <dbReference type="Proteomes" id="UP001499979"/>
    </source>
</evidence>
<gene>
    <name evidence="2" type="ORF">GCM10009606_17930</name>
</gene>
<organism evidence="2 3">
    <name type="scientific">Nocardioides aquiterrae</name>
    <dbReference type="NCBI Taxonomy" id="203799"/>
    <lineage>
        <taxon>Bacteria</taxon>
        <taxon>Bacillati</taxon>
        <taxon>Actinomycetota</taxon>
        <taxon>Actinomycetes</taxon>
        <taxon>Propionibacteriales</taxon>
        <taxon>Nocardioidaceae</taxon>
        <taxon>Nocardioides</taxon>
    </lineage>
</organism>
<dbReference type="Proteomes" id="UP001499979">
    <property type="component" value="Unassembled WGS sequence"/>
</dbReference>
<feature type="region of interest" description="Disordered" evidence="1">
    <location>
        <begin position="39"/>
        <end position="62"/>
    </location>
</feature>
<reference evidence="3" key="1">
    <citation type="journal article" date="2019" name="Int. J. Syst. Evol. Microbiol.">
        <title>The Global Catalogue of Microorganisms (GCM) 10K type strain sequencing project: providing services to taxonomists for standard genome sequencing and annotation.</title>
        <authorList>
            <consortium name="The Broad Institute Genomics Platform"/>
            <consortium name="The Broad Institute Genome Sequencing Center for Infectious Disease"/>
            <person name="Wu L."/>
            <person name="Ma J."/>
        </authorList>
    </citation>
    <scope>NUCLEOTIDE SEQUENCE [LARGE SCALE GENOMIC DNA]</scope>
    <source>
        <strain evidence="3">JCM 11813</strain>
    </source>
</reference>
<accession>A0ABP4EZG8</accession>
<protein>
    <submittedName>
        <fullName evidence="2">Uncharacterized protein</fullName>
    </submittedName>
</protein>
<proteinExistence type="predicted"/>
<evidence type="ECO:0000256" key="1">
    <source>
        <dbReference type="SAM" id="MobiDB-lite"/>
    </source>
</evidence>
<keyword evidence="3" id="KW-1185">Reference proteome</keyword>
<evidence type="ECO:0000313" key="2">
    <source>
        <dbReference type="EMBL" id="GAA1138577.1"/>
    </source>
</evidence>
<dbReference type="RefSeq" id="WP_343907157.1">
    <property type="nucleotide sequence ID" value="NZ_BAAAJE010000006.1"/>
</dbReference>
<dbReference type="EMBL" id="BAAAJE010000006">
    <property type="protein sequence ID" value="GAA1138577.1"/>
    <property type="molecule type" value="Genomic_DNA"/>
</dbReference>
<comment type="caution">
    <text evidence="2">The sequence shown here is derived from an EMBL/GenBank/DDBJ whole genome shotgun (WGS) entry which is preliminary data.</text>
</comment>
<sequence>MTPEEKAEKREAVIQGMVDKGYTRERAEEVIGSIAKTLFGPGGRFSDVSNPPGSTTGGEDRG</sequence>